<dbReference type="InterPro" id="IPR011990">
    <property type="entry name" value="TPR-like_helical_dom_sf"/>
</dbReference>
<dbReference type="STRING" id="504797.SAMN05421678_10190"/>
<dbReference type="AlphaFoldDB" id="A0A1I2K6T8"/>
<proteinExistence type="predicted"/>
<organism evidence="1 2">
    <name type="scientific">Actinopolymorpha cephalotaxi</name>
    <dbReference type="NCBI Taxonomy" id="504797"/>
    <lineage>
        <taxon>Bacteria</taxon>
        <taxon>Bacillati</taxon>
        <taxon>Actinomycetota</taxon>
        <taxon>Actinomycetes</taxon>
        <taxon>Propionibacteriales</taxon>
        <taxon>Actinopolymorphaceae</taxon>
        <taxon>Actinopolymorpha</taxon>
    </lineage>
</organism>
<gene>
    <name evidence="1" type="ORF">SAMN05421678_10190</name>
</gene>
<accession>A0A1I2K6T8</accession>
<evidence type="ECO:0000313" key="1">
    <source>
        <dbReference type="EMBL" id="SFF62842.1"/>
    </source>
</evidence>
<dbReference type="SMART" id="SM00028">
    <property type="entry name" value="TPR"/>
    <property type="match status" value="5"/>
</dbReference>
<dbReference type="EMBL" id="FOOI01000001">
    <property type="protein sequence ID" value="SFF62842.1"/>
    <property type="molecule type" value="Genomic_DNA"/>
</dbReference>
<evidence type="ECO:0000313" key="2">
    <source>
        <dbReference type="Proteomes" id="UP000199052"/>
    </source>
</evidence>
<name>A0A1I2K6T8_9ACTN</name>
<dbReference type="Gene3D" id="1.25.40.10">
    <property type="entry name" value="Tetratricopeptide repeat domain"/>
    <property type="match status" value="3"/>
</dbReference>
<dbReference type="OrthoDB" id="5477158at2"/>
<sequence length="441" mass="47918">MRIRLLIVVGTFMTALAMTLGLVLYFGRDNYVPPASPPRALDEGPVILAPPNAGIDQLQAHLRKQPRDYQGWARLGVSLLRQGQDTVDHTLYSQAGRALSNSLRIESDYNDVALRGQAQLAYARNDYPGALRWADQALSVNARDRDSNLLRIDALISLGRYDEALLAAKELHAMDPSAGSVVRLARLAELGGNAARAKVLLAHAAEIATSKPDRLRAFTAQGDLALRQGDFAAAATAYREARRVDSTDPPAVAGTAQALFAQGRLATAIQWYRDLAQRVPEPQYVAELGDLYTVAGKNVSAAAQYDVVSTWQTIASDNGVRVTMDLANFAADHGKQALALRLARAEWKKRHSIEVADAVAWALHVSGQDKAAVPFANYAARTGYKDATFLYHRAMIERGVGNTARARELLTEALKLNPRFSPLQAPLARRILAALNARPTA</sequence>
<dbReference type="SUPFAM" id="SSF48452">
    <property type="entry name" value="TPR-like"/>
    <property type="match status" value="2"/>
</dbReference>
<dbReference type="PANTHER" id="PTHR12558:SF13">
    <property type="entry name" value="CELL DIVISION CYCLE PROTEIN 27 HOMOLOG"/>
    <property type="match status" value="1"/>
</dbReference>
<dbReference type="Proteomes" id="UP000199052">
    <property type="component" value="Unassembled WGS sequence"/>
</dbReference>
<protein>
    <submittedName>
        <fullName evidence="1">Tfp pilus assembly protein PilF</fullName>
    </submittedName>
</protein>
<reference evidence="1 2" key="1">
    <citation type="submission" date="2016-10" db="EMBL/GenBank/DDBJ databases">
        <authorList>
            <person name="de Groot N.N."/>
        </authorList>
    </citation>
    <scope>NUCLEOTIDE SEQUENCE [LARGE SCALE GENOMIC DNA]</scope>
    <source>
        <strain evidence="1 2">CPCC 202808</strain>
    </source>
</reference>
<dbReference type="Pfam" id="PF13432">
    <property type="entry name" value="TPR_16"/>
    <property type="match status" value="2"/>
</dbReference>
<dbReference type="InterPro" id="IPR019734">
    <property type="entry name" value="TPR_rpt"/>
</dbReference>
<dbReference type="PANTHER" id="PTHR12558">
    <property type="entry name" value="CELL DIVISION CYCLE 16,23,27"/>
    <property type="match status" value="1"/>
</dbReference>